<dbReference type="AlphaFoldDB" id="A0A9W9T406"/>
<gene>
    <name evidence="1" type="ORF">N7449_003046</name>
</gene>
<evidence type="ECO:0000313" key="1">
    <source>
        <dbReference type="EMBL" id="KAJ5208667.1"/>
    </source>
</evidence>
<organism evidence="1 2">
    <name type="scientific">Penicillium cf. viridicatum</name>
    <dbReference type="NCBI Taxonomy" id="2972119"/>
    <lineage>
        <taxon>Eukaryota</taxon>
        <taxon>Fungi</taxon>
        <taxon>Dikarya</taxon>
        <taxon>Ascomycota</taxon>
        <taxon>Pezizomycotina</taxon>
        <taxon>Eurotiomycetes</taxon>
        <taxon>Eurotiomycetidae</taxon>
        <taxon>Eurotiales</taxon>
        <taxon>Aspergillaceae</taxon>
        <taxon>Penicillium</taxon>
    </lineage>
</organism>
<dbReference type="EMBL" id="JAPQKQ010000002">
    <property type="protein sequence ID" value="KAJ5208667.1"/>
    <property type="molecule type" value="Genomic_DNA"/>
</dbReference>
<name>A0A9W9T406_9EURO</name>
<reference evidence="1" key="2">
    <citation type="journal article" date="2023" name="IMA Fungus">
        <title>Comparative genomic study of the Penicillium genus elucidates a diverse pangenome and 15 lateral gene transfer events.</title>
        <authorList>
            <person name="Petersen C."/>
            <person name="Sorensen T."/>
            <person name="Nielsen M.R."/>
            <person name="Sondergaard T.E."/>
            <person name="Sorensen J.L."/>
            <person name="Fitzpatrick D.A."/>
            <person name="Frisvad J.C."/>
            <person name="Nielsen K.L."/>
        </authorList>
    </citation>
    <scope>NUCLEOTIDE SEQUENCE</scope>
    <source>
        <strain evidence="1">IBT 20477</strain>
    </source>
</reference>
<evidence type="ECO:0000313" key="2">
    <source>
        <dbReference type="Proteomes" id="UP001150942"/>
    </source>
</evidence>
<reference evidence="1" key="1">
    <citation type="submission" date="2022-11" db="EMBL/GenBank/DDBJ databases">
        <authorList>
            <person name="Petersen C."/>
        </authorList>
    </citation>
    <scope>NUCLEOTIDE SEQUENCE</scope>
    <source>
        <strain evidence="1">IBT 20477</strain>
    </source>
</reference>
<dbReference type="OrthoDB" id="10021397at2759"/>
<protein>
    <submittedName>
        <fullName evidence="1">Sucrose symporter plant</fullName>
    </submittedName>
</protein>
<keyword evidence="2" id="KW-1185">Reference proteome</keyword>
<accession>A0A9W9T406</accession>
<comment type="caution">
    <text evidence="1">The sequence shown here is derived from an EMBL/GenBank/DDBJ whole genome shotgun (WGS) entry which is preliminary data.</text>
</comment>
<dbReference type="Proteomes" id="UP001150942">
    <property type="component" value="Unassembled WGS sequence"/>
</dbReference>
<proteinExistence type="predicted"/>
<sequence length="82" mass="9027">MSILVKDVRQLNMSGIEKHPHAEENMVNDEEAHNFYPMGTKLILISDHTLFLFELSSLIFGVASNSTTLTVGRVVAGLNGRA</sequence>